<keyword evidence="3" id="KW-1185">Reference proteome</keyword>
<gene>
    <name evidence="2" type="ORF">HKD39_18070</name>
</gene>
<dbReference type="EMBL" id="JABEND010000015">
    <property type="protein sequence ID" value="NNG37570.1"/>
    <property type="molecule type" value="Genomic_DNA"/>
</dbReference>
<evidence type="ECO:0000313" key="3">
    <source>
        <dbReference type="Proteomes" id="UP000562984"/>
    </source>
</evidence>
<protein>
    <submittedName>
        <fullName evidence="2">Uncharacterized protein</fullName>
    </submittedName>
</protein>
<proteinExistence type="predicted"/>
<sequence>MSTWWIWPLGAVVLLTVGWWSIHSLRTGQAAAELAAARRRARGAIESAERARALSADELPDAAALLDEAVLLVGSARTADAARRAESLAAQAHRRWSGLPRDRSTGG</sequence>
<evidence type="ECO:0000256" key="1">
    <source>
        <dbReference type="SAM" id="Phobius"/>
    </source>
</evidence>
<dbReference type="Proteomes" id="UP000562984">
    <property type="component" value="Unassembled WGS sequence"/>
</dbReference>
<name>A0A849AGK0_9ACTN</name>
<evidence type="ECO:0000313" key="2">
    <source>
        <dbReference type="EMBL" id="NNG37570.1"/>
    </source>
</evidence>
<feature type="transmembrane region" description="Helical" evidence="1">
    <location>
        <begin position="6"/>
        <end position="22"/>
    </location>
</feature>
<comment type="caution">
    <text evidence="2">The sequence shown here is derived from an EMBL/GenBank/DDBJ whole genome shotgun (WGS) entry which is preliminary data.</text>
</comment>
<keyword evidence="1" id="KW-0472">Membrane</keyword>
<dbReference type="AlphaFoldDB" id="A0A849AGK0"/>
<keyword evidence="1" id="KW-0812">Transmembrane</keyword>
<keyword evidence="1" id="KW-1133">Transmembrane helix</keyword>
<organism evidence="2 3">
    <name type="scientific">Nakamurella aerolata</name>
    <dbReference type="NCBI Taxonomy" id="1656892"/>
    <lineage>
        <taxon>Bacteria</taxon>
        <taxon>Bacillati</taxon>
        <taxon>Actinomycetota</taxon>
        <taxon>Actinomycetes</taxon>
        <taxon>Nakamurellales</taxon>
        <taxon>Nakamurellaceae</taxon>
        <taxon>Nakamurella</taxon>
    </lineage>
</organism>
<reference evidence="2 3" key="1">
    <citation type="submission" date="2020-05" db="EMBL/GenBank/DDBJ databases">
        <title>Nakamurella sp. DB0629 isolated from air conditioner.</title>
        <authorList>
            <person name="Kim D.H."/>
            <person name="Kim D.-U."/>
        </authorList>
    </citation>
    <scope>NUCLEOTIDE SEQUENCE [LARGE SCALE GENOMIC DNA]</scope>
    <source>
        <strain evidence="2 3">DB0629</strain>
    </source>
</reference>
<accession>A0A849AGK0</accession>
<dbReference type="RefSeq" id="WP_171201268.1">
    <property type="nucleotide sequence ID" value="NZ_JABEND010000015.1"/>
</dbReference>